<reference evidence="1 2" key="1">
    <citation type="journal article" date="2022" name="DNA Res.">
        <title>Chromosomal-level genome assembly of the orchid tree Bauhinia variegata (Leguminosae; Cercidoideae) supports the allotetraploid origin hypothesis of Bauhinia.</title>
        <authorList>
            <person name="Zhong Y."/>
            <person name="Chen Y."/>
            <person name="Zheng D."/>
            <person name="Pang J."/>
            <person name="Liu Y."/>
            <person name="Luo S."/>
            <person name="Meng S."/>
            <person name="Qian L."/>
            <person name="Wei D."/>
            <person name="Dai S."/>
            <person name="Zhou R."/>
        </authorList>
    </citation>
    <scope>NUCLEOTIDE SEQUENCE [LARGE SCALE GENOMIC DNA]</scope>
    <source>
        <strain evidence="1">BV-YZ2020</strain>
    </source>
</reference>
<protein>
    <submittedName>
        <fullName evidence="1">Uncharacterized protein</fullName>
    </submittedName>
</protein>
<dbReference type="EMBL" id="CM039433">
    <property type="protein sequence ID" value="KAI4328464.1"/>
    <property type="molecule type" value="Genomic_DNA"/>
</dbReference>
<evidence type="ECO:0000313" key="1">
    <source>
        <dbReference type="EMBL" id="KAI4328464.1"/>
    </source>
</evidence>
<keyword evidence="2" id="KW-1185">Reference proteome</keyword>
<gene>
    <name evidence="1" type="ORF">L6164_020817</name>
</gene>
<organism evidence="1 2">
    <name type="scientific">Bauhinia variegata</name>
    <name type="common">Purple orchid tree</name>
    <name type="synonym">Phanera variegata</name>
    <dbReference type="NCBI Taxonomy" id="167791"/>
    <lineage>
        <taxon>Eukaryota</taxon>
        <taxon>Viridiplantae</taxon>
        <taxon>Streptophyta</taxon>
        <taxon>Embryophyta</taxon>
        <taxon>Tracheophyta</taxon>
        <taxon>Spermatophyta</taxon>
        <taxon>Magnoliopsida</taxon>
        <taxon>eudicotyledons</taxon>
        <taxon>Gunneridae</taxon>
        <taxon>Pentapetalae</taxon>
        <taxon>rosids</taxon>
        <taxon>fabids</taxon>
        <taxon>Fabales</taxon>
        <taxon>Fabaceae</taxon>
        <taxon>Cercidoideae</taxon>
        <taxon>Cercideae</taxon>
        <taxon>Bauhiniinae</taxon>
        <taxon>Bauhinia</taxon>
    </lineage>
</organism>
<dbReference type="Proteomes" id="UP000828941">
    <property type="component" value="Chromosome 8"/>
</dbReference>
<evidence type="ECO:0000313" key="2">
    <source>
        <dbReference type="Proteomes" id="UP000828941"/>
    </source>
</evidence>
<sequence>MNLASFSAGSCLNFTPNIWPSSFIRKEPNYKICCLLKRVNSDPTSEPNSQFRAPNSLEPIEPCLCGRRHLIRAASVAASRFPIRPSNATNSPSDYEVVVEKFHPPRADWYEELYASVLNSAMKSYEAEVARYKSQVFSDLRGNAQKVLEIGIGTGPNLKYYANDSDTQVIGIDPNAKMEKYALKSAESAGLPLSNFKFIHAVGEVIPLQDASVDAVVGTLVLCSVKDIEMTLKEMKRVLRPGGLYAFVEHVAAKDGTLLRFVQRVLDPLQQILSDGCHLCRQTGKSISSAGFSSVELNTASLSTAAFVNPHVYGIARK</sequence>
<name>A0ACB9MYA3_BAUVA</name>
<comment type="caution">
    <text evidence="1">The sequence shown here is derived from an EMBL/GenBank/DDBJ whole genome shotgun (WGS) entry which is preliminary data.</text>
</comment>
<proteinExistence type="predicted"/>
<accession>A0ACB9MYA3</accession>